<organism evidence="6 7">
    <name type="scientific">Candidatus Desantisbacteria bacterium CG23_combo_of_CG06-09_8_20_14_all_40_23</name>
    <dbReference type="NCBI Taxonomy" id="1974550"/>
    <lineage>
        <taxon>Bacteria</taxon>
        <taxon>Candidatus Desantisiibacteriota</taxon>
    </lineage>
</organism>
<dbReference type="InterPro" id="IPR023101">
    <property type="entry name" value="AF1862-like_dom_sf"/>
</dbReference>
<dbReference type="AlphaFoldDB" id="A0A2H0A498"/>
<comment type="caution">
    <text evidence="6">The sequence shown here is derived from an EMBL/GenBank/DDBJ whole genome shotgun (WGS) entry which is preliminary data.</text>
</comment>
<dbReference type="InterPro" id="IPR010160">
    <property type="entry name" value="CRISPR-assoc_prot_Cmr5"/>
</dbReference>
<name>A0A2H0A498_9BACT</name>
<dbReference type="Proteomes" id="UP000231067">
    <property type="component" value="Unassembled WGS sequence"/>
</dbReference>
<keyword evidence="3" id="KW-0963">Cytoplasm</keyword>
<reference evidence="6 7" key="1">
    <citation type="submission" date="2017-09" db="EMBL/GenBank/DDBJ databases">
        <title>Depth-based differentiation of microbial function through sediment-hosted aquifers and enrichment of novel symbionts in the deep terrestrial subsurface.</title>
        <authorList>
            <person name="Probst A.J."/>
            <person name="Ladd B."/>
            <person name="Jarett J.K."/>
            <person name="Geller-Mcgrath D.E."/>
            <person name="Sieber C.M."/>
            <person name="Emerson J.B."/>
            <person name="Anantharaman K."/>
            <person name="Thomas B.C."/>
            <person name="Malmstrom R."/>
            <person name="Stieglmeier M."/>
            <person name="Klingl A."/>
            <person name="Woyke T."/>
            <person name="Ryan C.M."/>
            <person name="Banfield J.F."/>
        </authorList>
    </citation>
    <scope>NUCLEOTIDE SEQUENCE [LARGE SCALE GENOMIC DNA]</scope>
    <source>
        <strain evidence="6">CG23_combo_of_CG06-09_8_20_14_all_40_23</strain>
    </source>
</reference>
<comment type="subcellular location">
    <subcellularLocation>
        <location evidence="1">Cytoplasm</location>
    </subcellularLocation>
</comment>
<dbReference type="SUPFAM" id="SSF158568">
    <property type="entry name" value="AF1862-like"/>
    <property type="match status" value="1"/>
</dbReference>
<evidence type="ECO:0000313" key="7">
    <source>
        <dbReference type="Proteomes" id="UP000231067"/>
    </source>
</evidence>
<proteinExistence type="inferred from homology"/>
<evidence type="ECO:0000256" key="1">
    <source>
        <dbReference type="ARBA" id="ARBA00004496"/>
    </source>
</evidence>
<protein>
    <recommendedName>
        <fullName evidence="5">CRISPR type III-B/RAMP module-associated protein Cmr5</fullName>
    </recommendedName>
</protein>
<evidence type="ECO:0000256" key="3">
    <source>
        <dbReference type="ARBA" id="ARBA00022490"/>
    </source>
</evidence>
<gene>
    <name evidence="6" type="ORF">COX18_07585</name>
</gene>
<dbReference type="EMBL" id="PCSH01000133">
    <property type="protein sequence ID" value="PIP40196.1"/>
    <property type="molecule type" value="Genomic_DNA"/>
</dbReference>
<comment type="similarity">
    <text evidence="2">Belongs to the CRISPR system Cmr5 family.</text>
</comment>
<accession>A0A2H0A498</accession>
<evidence type="ECO:0000256" key="5">
    <source>
        <dbReference type="ARBA" id="ARBA00030001"/>
    </source>
</evidence>
<evidence type="ECO:0000313" key="6">
    <source>
        <dbReference type="EMBL" id="PIP40196.1"/>
    </source>
</evidence>
<evidence type="ECO:0000256" key="2">
    <source>
        <dbReference type="ARBA" id="ARBA00006161"/>
    </source>
</evidence>
<dbReference type="Gene3D" id="1.10.520.30">
    <property type="entry name" value="AF1862-like domain"/>
    <property type="match status" value="1"/>
</dbReference>
<dbReference type="GO" id="GO:0051607">
    <property type="term" value="P:defense response to virus"/>
    <property type="evidence" value="ECO:0007669"/>
    <property type="project" value="UniProtKB-KW"/>
</dbReference>
<evidence type="ECO:0000256" key="4">
    <source>
        <dbReference type="ARBA" id="ARBA00023118"/>
    </source>
</evidence>
<keyword evidence="4" id="KW-0051">Antiviral defense</keyword>
<sequence>MYKALYELLSKWLVNEGQPYHGCDDILFGITSRDMKTYIAAQAEAMAFMTWVKQFADAFMED</sequence>
<dbReference type="GO" id="GO:0005737">
    <property type="term" value="C:cytoplasm"/>
    <property type="evidence" value="ECO:0007669"/>
    <property type="project" value="UniProtKB-SubCell"/>
</dbReference>
<dbReference type="Pfam" id="PF09701">
    <property type="entry name" value="Cas_Cmr5"/>
    <property type="match status" value="1"/>
</dbReference>